<sequence length="177" mass="18957">MKCTASLPQTFKVRVDMKSEKIPILATIACATAAPGFLVAQEPDYYHLPLAKSTFTSSSQTVDHGSTHVIHPLPVVHTAPLVHVPMSISTQSHERTSYHAPAAKTTVTNSKQVVNHGGTAVYHAPVVSHVALHSSPLVYHSSPLVAFKTPDSAISHHSSTIHETVPVVNSLPLYALH</sequence>
<name>A0A194R9Q1_PAPMA</name>
<dbReference type="EMBL" id="KQ460500">
    <property type="protein sequence ID" value="KPJ14234.1"/>
    <property type="molecule type" value="Genomic_DNA"/>
</dbReference>
<gene>
    <name evidence="1" type="ORF">RR48_06984</name>
</gene>
<dbReference type="AlphaFoldDB" id="A0A194R9Q1"/>
<protein>
    <submittedName>
        <fullName evidence="1">Uncharacterized protein</fullName>
    </submittedName>
</protein>
<organism evidence="1 2">
    <name type="scientific">Papilio machaon</name>
    <name type="common">Old World swallowtail butterfly</name>
    <dbReference type="NCBI Taxonomy" id="76193"/>
    <lineage>
        <taxon>Eukaryota</taxon>
        <taxon>Metazoa</taxon>
        <taxon>Ecdysozoa</taxon>
        <taxon>Arthropoda</taxon>
        <taxon>Hexapoda</taxon>
        <taxon>Insecta</taxon>
        <taxon>Pterygota</taxon>
        <taxon>Neoptera</taxon>
        <taxon>Endopterygota</taxon>
        <taxon>Lepidoptera</taxon>
        <taxon>Glossata</taxon>
        <taxon>Ditrysia</taxon>
        <taxon>Papilionoidea</taxon>
        <taxon>Papilionidae</taxon>
        <taxon>Papilioninae</taxon>
        <taxon>Papilio</taxon>
    </lineage>
</organism>
<evidence type="ECO:0000313" key="1">
    <source>
        <dbReference type="EMBL" id="KPJ14234.1"/>
    </source>
</evidence>
<dbReference type="InParanoid" id="A0A194R9Q1"/>
<reference evidence="1 2" key="1">
    <citation type="journal article" date="2015" name="Nat. Commun.">
        <title>Outbred genome sequencing and CRISPR/Cas9 gene editing in butterflies.</title>
        <authorList>
            <person name="Li X."/>
            <person name="Fan D."/>
            <person name="Zhang W."/>
            <person name="Liu G."/>
            <person name="Zhang L."/>
            <person name="Zhao L."/>
            <person name="Fang X."/>
            <person name="Chen L."/>
            <person name="Dong Y."/>
            <person name="Chen Y."/>
            <person name="Ding Y."/>
            <person name="Zhao R."/>
            <person name="Feng M."/>
            <person name="Zhu Y."/>
            <person name="Feng Y."/>
            <person name="Jiang X."/>
            <person name="Zhu D."/>
            <person name="Xiang H."/>
            <person name="Feng X."/>
            <person name="Li S."/>
            <person name="Wang J."/>
            <person name="Zhang G."/>
            <person name="Kronforst M.R."/>
            <person name="Wang W."/>
        </authorList>
    </citation>
    <scope>NUCLEOTIDE SEQUENCE [LARGE SCALE GENOMIC DNA]</scope>
    <source>
        <strain evidence="1">Ya'a_city_454_Pm</strain>
        <tissue evidence="1">Whole body</tissue>
    </source>
</reference>
<dbReference type="Proteomes" id="UP000053240">
    <property type="component" value="Unassembled WGS sequence"/>
</dbReference>
<accession>A0A194R9Q1</accession>
<evidence type="ECO:0000313" key="2">
    <source>
        <dbReference type="Proteomes" id="UP000053240"/>
    </source>
</evidence>
<keyword evidence="2" id="KW-1185">Reference proteome</keyword>
<proteinExistence type="predicted"/>